<dbReference type="HOGENOM" id="CLU_1119607_0_0_7"/>
<proteinExistence type="predicted"/>
<reference evidence="1 2" key="1">
    <citation type="journal article" date="2004" name="Science">
        <title>A predator unmasked: life cycle of Bdellovibrio bacteriovorus from a genomic perspective.</title>
        <authorList>
            <person name="Rendulic S."/>
            <person name="Jagtap P."/>
            <person name="Rosinus A."/>
            <person name="Eppinger M."/>
            <person name="Baar C."/>
            <person name="Lanz C."/>
            <person name="Keller H."/>
            <person name="Lambert C."/>
            <person name="Evans K.J."/>
            <person name="Goesmann A."/>
            <person name="Meyer F."/>
            <person name="Sockett R.E."/>
            <person name="Schuster S.C."/>
        </authorList>
    </citation>
    <scope>NUCLEOTIDE SEQUENCE [LARGE SCALE GENOMIC DNA]</scope>
    <source>
        <strain evidence="2">ATCC 15356 / DSM 50701 / NCIMB 9529 / HD100</strain>
    </source>
</reference>
<dbReference type="Proteomes" id="UP000008080">
    <property type="component" value="Chromosome"/>
</dbReference>
<accession>Q6MH23</accession>
<dbReference type="EMBL" id="BX842656">
    <property type="protein sequence ID" value="CAE81104.1"/>
    <property type="molecule type" value="Genomic_DNA"/>
</dbReference>
<evidence type="ECO:0000313" key="1">
    <source>
        <dbReference type="EMBL" id="CAE81104.1"/>
    </source>
</evidence>
<evidence type="ECO:0000313" key="2">
    <source>
        <dbReference type="Proteomes" id="UP000008080"/>
    </source>
</evidence>
<organism evidence="1 2">
    <name type="scientific">Bdellovibrio bacteriovorus (strain ATCC 15356 / DSM 50701 / NCIMB 9529 / HD100)</name>
    <dbReference type="NCBI Taxonomy" id="264462"/>
    <lineage>
        <taxon>Bacteria</taxon>
        <taxon>Pseudomonadati</taxon>
        <taxon>Bdellovibrionota</taxon>
        <taxon>Bdellovibrionia</taxon>
        <taxon>Bdellovibrionales</taxon>
        <taxon>Pseudobdellovibrionaceae</taxon>
        <taxon>Bdellovibrio</taxon>
    </lineage>
</organism>
<keyword evidence="2" id="KW-1185">Reference proteome</keyword>
<protein>
    <submittedName>
        <fullName evidence="1">Uncharacterized protein</fullName>
    </submittedName>
</protein>
<dbReference type="KEGG" id="bba:Bd3740"/>
<gene>
    <name evidence="1" type="ordered locus">Bd3740</name>
</gene>
<name>Q6MH23_BDEBA</name>
<dbReference type="AlphaFoldDB" id="Q6MH23"/>
<sequence length="235" mass="26505">MLTSPRKGHKKAGFPRPFCILGVTMNLIEIVNTPDEQRDHQWEIDFFMAVTQGNVKLIHEVPQQGPDGWPYLLVETGAEATEPANKIMQWAATKGVGLVVNPMKSYPDYVFTYGMLWSFKETGRFYQEAAQSPVGTVEMEKGQGLHAGPPAPHYLPQYVRNILKEFFRDQGVLRPRILVMSQDRKHYDLAFSLEALGNPPTKEHQGIAEALSWFLPPHYSVVLVSEIGLPPFSDL</sequence>
<dbReference type="eggNOG" id="ENOG5033149">
    <property type="taxonomic scope" value="Bacteria"/>
</dbReference>